<evidence type="ECO:0000259" key="6">
    <source>
        <dbReference type="PROSITE" id="PS51898"/>
    </source>
</evidence>
<dbReference type="Gene3D" id="1.10.443.10">
    <property type="entry name" value="Intergrase catalytic core"/>
    <property type="match status" value="1"/>
</dbReference>
<feature type="domain" description="Tyr recombinase" evidence="6">
    <location>
        <begin position="165"/>
        <end position="298"/>
    </location>
</feature>
<dbReference type="InterPro" id="IPR002104">
    <property type="entry name" value="Integrase_catalytic"/>
</dbReference>
<comment type="caution">
    <text evidence="8">The sequence shown here is derived from an EMBL/GenBank/DDBJ whole genome shotgun (WGS) entry which is preliminary data.</text>
</comment>
<dbReference type="PANTHER" id="PTHR30629">
    <property type="entry name" value="PROPHAGE INTEGRASE"/>
    <property type="match status" value="1"/>
</dbReference>
<dbReference type="InterPro" id="IPR004107">
    <property type="entry name" value="Integrase_SAM-like_N"/>
</dbReference>
<dbReference type="Proteomes" id="UP000019241">
    <property type="component" value="Unassembled WGS sequence"/>
</dbReference>
<dbReference type="GO" id="GO:0015074">
    <property type="term" value="P:DNA integration"/>
    <property type="evidence" value="ECO:0007669"/>
    <property type="project" value="UniProtKB-KW"/>
</dbReference>
<dbReference type="SUPFAM" id="SSF56349">
    <property type="entry name" value="DNA breaking-rejoining enzymes"/>
    <property type="match status" value="1"/>
</dbReference>
<evidence type="ECO:0000256" key="1">
    <source>
        <dbReference type="ARBA" id="ARBA00008857"/>
    </source>
</evidence>
<dbReference type="GO" id="GO:0003677">
    <property type="term" value="F:DNA binding"/>
    <property type="evidence" value="ECO:0007669"/>
    <property type="project" value="UniProtKB-UniRule"/>
</dbReference>
<dbReference type="PATRIC" id="fig|1265822.4.peg.1183"/>
<dbReference type="Pfam" id="PF14659">
    <property type="entry name" value="Phage_int_SAM_3"/>
    <property type="match status" value="1"/>
</dbReference>
<keyword evidence="4" id="KW-0233">DNA recombination</keyword>
<sequence length="298" mass="35239">MPTVRKIGSTYQVRWYYTDKITGEKKQSSKNGFSTIKEARNYGKNKETLNRQGKLYINQYTVESYLLEWIEHKRKRISKKSAENYLVAINKHIIPALGKKKLSELKKIDYQKFIYKELEQFSFRTVKLTHSVMSGALNNAVDNEIIERNITFNTDFSNTNKEKKKENQILHKKKELQVFLKSLDIPNNIYDIYFLLVANTGLRAGEALALKWGDINFVSKELNIDKTVKKVNGTTFEIGKPKTESSVRKINLDDYTLKKIEEWKNYQKQYILKKDWENQILFLYQRRIEKSHLITEPF</sequence>
<dbReference type="Pfam" id="PF00589">
    <property type="entry name" value="Phage_integrase"/>
    <property type="match status" value="1"/>
</dbReference>
<gene>
    <name evidence="8" type="ORF">MCOL2_05810</name>
</gene>
<dbReference type="RefSeq" id="WP_036062855.1">
    <property type="nucleotide sequence ID" value="NZ_AODM01000017.1"/>
</dbReference>
<keyword evidence="3 5" id="KW-0238">DNA-binding</keyword>
<dbReference type="Gene3D" id="1.10.150.130">
    <property type="match status" value="1"/>
</dbReference>
<dbReference type="AlphaFoldDB" id="W7DUY4"/>
<evidence type="ECO:0000313" key="9">
    <source>
        <dbReference type="Proteomes" id="UP000019241"/>
    </source>
</evidence>
<name>W7DUY4_9LIST</name>
<accession>W7DUY4</accession>
<dbReference type="InterPro" id="IPR013762">
    <property type="entry name" value="Integrase-like_cat_sf"/>
</dbReference>
<evidence type="ECO:0000256" key="5">
    <source>
        <dbReference type="PROSITE-ProRule" id="PRU01248"/>
    </source>
</evidence>
<dbReference type="EMBL" id="AODM01000017">
    <property type="protein sequence ID" value="EUJ59490.1"/>
    <property type="molecule type" value="Genomic_DNA"/>
</dbReference>
<dbReference type="InterPro" id="IPR011010">
    <property type="entry name" value="DNA_brk_join_enz"/>
</dbReference>
<feature type="domain" description="Core-binding (CB)" evidence="7">
    <location>
        <begin position="60"/>
        <end position="141"/>
    </location>
</feature>
<dbReference type="InterPro" id="IPR010998">
    <property type="entry name" value="Integrase_recombinase_N"/>
</dbReference>
<dbReference type="PROSITE" id="PS51898">
    <property type="entry name" value="TYR_RECOMBINASE"/>
    <property type="match status" value="1"/>
</dbReference>
<evidence type="ECO:0000313" key="8">
    <source>
        <dbReference type="EMBL" id="EUJ59490.1"/>
    </source>
</evidence>
<dbReference type="InterPro" id="IPR050808">
    <property type="entry name" value="Phage_Integrase"/>
</dbReference>
<proteinExistence type="inferred from homology"/>
<keyword evidence="2" id="KW-0229">DNA integration</keyword>
<reference evidence="8 9" key="1">
    <citation type="submission" date="2012-12" db="EMBL/GenBank/DDBJ databases">
        <title>Novel taxa of Listeriaceae from agricultural environments in the United States.</title>
        <authorList>
            <person name="den Bakker H.C."/>
            <person name="Allred A."/>
            <person name="Warchocki S."/>
            <person name="Wright E.M."/>
            <person name="Burrell A."/>
            <person name="Nightingale K.K."/>
            <person name="Kephart D."/>
            <person name="Wiedmann M."/>
        </authorList>
    </citation>
    <scope>NUCLEOTIDE SEQUENCE [LARGE SCALE GENOMIC DNA]</scope>
    <source>
        <strain evidence="8 9">FSL S10-1203</strain>
    </source>
</reference>
<organism evidence="8 9">
    <name type="scientific">Listeria fleischmannii FSL S10-1203</name>
    <dbReference type="NCBI Taxonomy" id="1265822"/>
    <lineage>
        <taxon>Bacteria</taxon>
        <taxon>Bacillati</taxon>
        <taxon>Bacillota</taxon>
        <taxon>Bacilli</taxon>
        <taxon>Bacillales</taxon>
        <taxon>Listeriaceae</taxon>
        <taxon>Listeria</taxon>
    </lineage>
</organism>
<dbReference type="InterPro" id="IPR044068">
    <property type="entry name" value="CB"/>
</dbReference>
<dbReference type="CDD" id="cd01189">
    <property type="entry name" value="INT_ICEBs1_C_like"/>
    <property type="match status" value="1"/>
</dbReference>
<dbReference type="PROSITE" id="PS51900">
    <property type="entry name" value="CB"/>
    <property type="match status" value="1"/>
</dbReference>
<protein>
    <submittedName>
        <fullName evidence="8">Tyrosine recombinase XerC</fullName>
    </submittedName>
</protein>
<evidence type="ECO:0000256" key="3">
    <source>
        <dbReference type="ARBA" id="ARBA00023125"/>
    </source>
</evidence>
<evidence type="ECO:0000256" key="2">
    <source>
        <dbReference type="ARBA" id="ARBA00022908"/>
    </source>
</evidence>
<comment type="similarity">
    <text evidence="1">Belongs to the 'phage' integrase family.</text>
</comment>
<dbReference type="PANTHER" id="PTHR30629:SF2">
    <property type="entry name" value="PROPHAGE INTEGRASE INTS-RELATED"/>
    <property type="match status" value="1"/>
</dbReference>
<dbReference type="GO" id="GO:0006310">
    <property type="term" value="P:DNA recombination"/>
    <property type="evidence" value="ECO:0007669"/>
    <property type="project" value="UniProtKB-KW"/>
</dbReference>
<evidence type="ECO:0000259" key="7">
    <source>
        <dbReference type="PROSITE" id="PS51900"/>
    </source>
</evidence>
<evidence type="ECO:0000256" key="4">
    <source>
        <dbReference type="ARBA" id="ARBA00023172"/>
    </source>
</evidence>